<accession>A0A4V6A2A3</accession>
<dbReference type="EMBL" id="AZBU02000005">
    <property type="protein sequence ID" value="TKR78355.1"/>
    <property type="molecule type" value="Genomic_DNA"/>
</dbReference>
<comment type="subcellular location">
    <subcellularLocation>
        <location evidence="1">Nucleus</location>
    </subcellularLocation>
</comment>
<dbReference type="Pfam" id="PF09766">
    <property type="entry name" value="FmiP_Thoc5"/>
    <property type="match status" value="1"/>
</dbReference>
<reference evidence="6 7" key="2">
    <citation type="journal article" date="2019" name="G3 (Bethesda)">
        <title>Hybrid Assembly of the Genome of the Entomopathogenic Nematode Steinernema carpocapsae Identifies the X-Chromosome.</title>
        <authorList>
            <person name="Serra L."/>
            <person name="Macchietto M."/>
            <person name="Macias-Munoz A."/>
            <person name="McGill C.J."/>
            <person name="Rodriguez I.M."/>
            <person name="Rodriguez B."/>
            <person name="Murad R."/>
            <person name="Mortazavi A."/>
        </authorList>
    </citation>
    <scope>NUCLEOTIDE SEQUENCE [LARGE SCALE GENOMIC DNA]</scope>
    <source>
        <strain evidence="6 7">ALL</strain>
    </source>
</reference>
<evidence type="ECO:0000256" key="3">
    <source>
        <dbReference type="ARBA" id="ARBA00023242"/>
    </source>
</evidence>
<dbReference type="AlphaFoldDB" id="A0A4V6A2A3"/>
<organism evidence="6 7">
    <name type="scientific">Steinernema carpocapsae</name>
    <name type="common">Entomopathogenic nematode</name>
    <dbReference type="NCBI Taxonomy" id="34508"/>
    <lineage>
        <taxon>Eukaryota</taxon>
        <taxon>Metazoa</taxon>
        <taxon>Ecdysozoa</taxon>
        <taxon>Nematoda</taxon>
        <taxon>Chromadorea</taxon>
        <taxon>Rhabditida</taxon>
        <taxon>Tylenchina</taxon>
        <taxon>Panagrolaimomorpha</taxon>
        <taxon>Strongyloidoidea</taxon>
        <taxon>Steinernematidae</taxon>
        <taxon>Steinernema</taxon>
    </lineage>
</organism>
<reference evidence="6 7" key="1">
    <citation type="journal article" date="2015" name="Genome Biol.">
        <title>Comparative genomics of Steinernema reveals deeply conserved gene regulatory networks.</title>
        <authorList>
            <person name="Dillman A.R."/>
            <person name="Macchietto M."/>
            <person name="Porter C.F."/>
            <person name="Rogers A."/>
            <person name="Williams B."/>
            <person name="Antoshechkin I."/>
            <person name="Lee M.M."/>
            <person name="Goodwin Z."/>
            <person name="Lu X."/>
            <person name="Lewis E.E."/>
            <person name="Goodrich-Blair H."/>
            <person name="Stock S.P."/>
            <person name="Adams B.J."/>
            <person name="Sternberg P.W."/>
            <person name="Mortazavi A."/>
        </authorList>
    </citation>
    <scope>NUCLEOTIDE SEQUENCE [LARGE SCALE GENOMIC DNA]</scope>
    <source>
        <strain evidence="6 7">ALL</strain>
    </source>
</reference>
<dbReference type="OrthoDB" id="20582at2759"/>
<proteinExistence type="inferred from homology"/>
<evidence type="ECO:0000313" key="7">
    <source>
        <dbReference type="Proteomes" id="UP000298663"/>
    </source>
</evidence>
<evidence type="ECO:0000256" key="4">
    <source>
        <dbReference type="SAM" id="Coils"/>
    </source>
</evidence>
<feature type="region of interest" description="Disordered" evidence="5">
    <location>
        <begin position="296"/>
        <end position="387"/>
    </location>
</feature>
<dbReference type="GO" id="GO:0003729">
    <property type="term" value="F:mRNA binding"/>
    <property type="evidence" value="ECO:0007669"/>
    <property type="project" value="TreeGrafter"/>
</dbReference>
<keyword evidence="4" id="KW-0175">Coiled coil</keyword>
<feature type="coiled-coil region" evidence="4">
    <location>
        <begin position="204"/>
        <end position="231"/>
    </location>
</feature>
<name>A0A4V6A2A3_STECR</name>
<feature type="region of interest" description="Disordered" evidence="5">
    <location>
        <begin position="1"/>
        <end position="27"/>
    </location>
</feature>
<dbReference type="STRING" id="34508.A0A4V6A2A3"/>
<comment type="similarity">
    <text evidence="2">Belongs to the THOC5 family.</text>
</comment>
<dbReference type="GO" id="GO:0006406">
    <property type="term" value="P:mRNA export from nucleus"/>
    <property type="evidence" value="ECO:0007669"/>
    <property type="project" value="TreeGrafter"/>
</dbReference>
<feature type="compositionally biased region" description="Basic and acidic residues" evidence="5">
    <location>
        <begin position="375"/>
        <end position="387"/>
    </location>
</feature>
<keyword evidence="7" id="KW-1185">Reference proteome</keyword>
<dbReference type="GO" id="GO:0000445">
    <property type="term" value="C:THO complex part of transcription export complex"/>
    <property type="evidence" value="ECO:0007669"/>
    <property type="project" value="TreeGrafter"/>
</dbReference>
<dbReference type="InterPro" id="IPR019163">
    <property type="entry name" value="THO_Thoc5"/>
</dbReference>
<sequence length="387" mass="43452">MSQSALSPKKRSIAKSAPASAAKDDLDSIQVKKRVKLSDSSETTKPKPPAYDFPKWTVKDFLCSEDEQLKTTVTDEMMNIFAVESQALMAELKDVLAKGESSDGKESLGESYDKCQDHVFKMRYAHRMNLLKTEEGNEAFFLERNQIDKEFRAKGAARVRLYNVRNEIETCLDIRAPEEECELIPLAEFLERAPSANIPGNVPNKKHQERIARLQWEVEERTAQLEKLQELENRRDVLVTDIGGKESRIASMKPIFEKMREAAKPLYDLVGPSTNYEVIAEHCRKFFNSIPMITAGVGSPQPEPECSGDKELDAKIEEEEAESDGGSGTTVDDEDAGSPENVAKEEDSDGDPPKDIDEEIFEVDRTSADSDPEPEQEKQESSKEEPK</sequence>
<evidence type="ECO:0000256" key="2">
    <source>
        <dbReference type="ARBA" id="ARBA00008044"/>
    </source>
</evidence>
<evidence type="ECO:0000256" key="5">
    <source>
        <dbReference type="SAM" id="MobiDB-lite"/>
    </source>
</evidence>
<dbReference type="PANTHER" id="PTHR13375">
    <property type="entry name" value="FMS INTERACTING PROTEIN"/>
    <property type="match status" value="1"/>
</dbReference>
<keyword evidence="3" id="KW-0539">Nucleus</keyword>
<feature type="compositionally biased region" description="Acidic residues" evidence="5">
    <location>
        <begin position="346"/>
        <end position="361"/>
    </location>
</feature>
<evidence type="ECO:0000313" key="6">
    <source>
        <dbReference type="EMBL" id="TKR78355.1"/>
    </source>
</evidence>
<protein>
    <submittedName>
        <fullName evidence="6">Uncharacterized protein</fullName>
    </submittedName>
</protein>
<dbReference type="PANTHER" id="PTHR13375:SF3">
    <property type="entry name" value="THO COMPLEX SUBUNIT 5 HOMOLOG"/>
    <property type="match status" value="1"/>
</dbReference>
<gene>
    <name evidence="6" type="ORF">L596_019170</name>
</gene>
<evidence type="ECO:0000256" key="1">
    <source>
        <dbReference type="ARBA" id="ARBA00004123"/>
    </source>
</evidence>
<dbReference type="Proteomes" id="UP000298663">
    <property type="component" value="Unassembled WGS sequence"/>
</dbReference>
<comment type="caution">
    <text evidence="6">The sequence shown here is derived from an EMBL/GenBank/DDBJ whole genome shotgun (WGS) entry which is preliminary data.</text>
</comment>